<protein>
    <submittedName>
        <fullName evidence="2">AzlD domain-containing protein</fullName>
    </submittedName>
</protein>
<comment type="caution">
    <text evidence="2">The sequence shown here is derived from an EMBL/GenBank/DDBJ whole genome shotgun (WGS) entry which is preliminary data.</text>
</comment>
<accession>A0ABP3UNB7</accession>
<keyword evidence="1" id="KW-0472">Membrane</keyword>
<feature type="transmembrane region" description="Helical" evidence="1">
    <location>
        <begin position="38"/>
        <end position="59"/>
    </location>
</feature>
<gene>
    <name evidence="2" type="ORF">GCM10008906_13750</name>
</gene>
<evidence type="ECO:0000313" key="2">
    <source>
        <dbReference type="EMBL" id="GAA0737516.1"/>
    </source>
</evidence>
<dbReference type="InterPro" id="IPR008407">
    <property type="entry name" value="Brnchd-chn_aa_trnsp_AzlD"/>
</dbReference>
<sequence length="101" mass="10913">MSKIMLLILGMTLVTYIPRLLPFTIMADKKLPKFISDVLLFIPATALGALVIPGVFSSIPGKPVVAFIGILFAIIYSWFKGGIIIPVLGSIFTVFLMLSLG</sequence>
<keyword evidence="1" id="KW-0812">Transmembrane</keyword>
<keyword evidence="1" id="KW-1133">Transmembrane helix</keyword>
<organism evidence="2 3">
    <name type="scientific">Clostridium oceanicum</name>
    <dbReference type="NCBI Taxonomy" id="1543"/>
    <lineage>
        <taxon>Bacteria</taxon>
        <taxon>Bacillati</taxon>
        <taxon>Bacillota</taxon>
        <taxon>Clostridia</taxon>
        <taxon>Eubacteriales</taxon>
        <taxon>Clostridiaceae</taxon>
        <taxon>Clostridium</taxon>
    </lineage>
</organism>
<evidence type="ECO:0000313" key="3">
    <source>
        <dbReference type="Proteomes" id="UP001501510"/>
    </source>
</evidence>
<keyword evidence="3" id="KW-1185">Reference proteome</keyword>
<feature type="transmembrane region" description="Helical" evidence="1">
    <location>
        <begin position="65"/>
        <end position="98"/>
    </location>
</feature>
<dbReference type="RefSeq" id="WP_343760213.1">
    <property type="nucleotide sequence ID" value="NZ_BAAACG010000008.1"/>
</dbReference>
<dbReference type="Pfam" id="PF05437">
    <property type="entry name" value="AzlD"/>
    <property type="match status" value="1"/>
</dbReference>
<dbReference type="EMBL" id="BAAACG010000008">
    <property type="protein sequence ID" value="GAA0737516.1"/>
    <property type="molecule type" value="Genomic_DNA"/>
</dbReference>
<evidence type="ECO:0000256" key="1">
    <source>
        <dbReference type="SAM" id="Phobius"/>
    </source>
</evidence>
<dbReference type="Proteomes" id="UP001501510">
    <property type="component" value="Unassembled WGS sequence"/>
</dbReference>
<proteinExistence type="predicted"/>
<name>A0ABP3UNB7_9CLOT</name>
<reference evidence="3" key="1">
    <citation type="journal article" date="2019" name="Int. J. Syst. Evol. Microbiol.">
        <title>The Global Catalogue of Microorganisms (GCM) 10K type strain sequencing project: providing services to taxonomists for standard genome sequencing and annotation.</title>
        <authorList>
            <consortium name="The Broad Institute Genomics Platform"/>
            <consortium name="The Broad Institute Genome Sequencing Center for Infectious Disease"/>
            <person name="Wu L."/>
            <person name="Ma J."/>
        </authorList>
    </citation>
    <scope>NUCLEOTIDE SEQUENCE [LARGE SCALE GENOMIC DNA]</scope>
    <source>
        <strain evidence="3">JCM 1407</strain>
    </source>
</reference>
<feature type="transmembrane region" description="Helical" evidence="1">
    <location>
        <begin position="6"/>
        <end position="26"/>
    </location>
</feature>